<dbReference type="InterPro" id="IPR003593">
    <property type="entry name" value="AAA+_ATPase"/>
</dbReference>
<dbReference type="FunFam" id="3.40.50.300:FF:000032">
    <property type="entry name" value="Export ABC transporter ATP-binding protein"/>
    <property type="match status" value="1"/>
</dbReference>
<dbReference type="InterPro" id="IPR003439">
    <property type="entry name" value="ABC_transporter-like_ATP-bd"/>
</dbReference>
<sequence>MTPDTLIEVSGLARDYHLGRGTVPALRGVDLRIAEGEFVAIMGPSGSGKSTLLHLLGGLDVPDGGQVAYRGLEISRQSRDALAEFRSRKVGFVFQMFNLIPTLTALGNVELPLAYQGVPRRDRHRRAGEMLDSVGLADRGHHRPTELSGGEQQRVAIARALVTGPEVLLCDEPTGNLDSASGQQIMGLLAELNRERRITVILVTHEPEIAVFAHRRVLMRDGQVVSDTGDGHGGGR</sequence>
<dbReference type="PANTHER" id="PTHR24220">
    <property type="entry name" value="IMPORT ATP-BINDING PROTEIN"/>
    <property type="match status" value="1"/>
</dbReference>
<protein>
    <submittedName>
        <fullName evidence="5">ABC-type antimicrobial peptide transport system, ATPase component</fullName>
    </submittedName>
</protein>
<dbReference type="GO" id="GO:0005886">
    <property type="term" value="C:plasma membrane"/>
    <property type="evidence" value="ECO:0007669"/>
    <property type="project" value="TreeGrafter"/>
</dbReference>
<reference evidence="6" key="1">
    <citation type="submission" date="2018-12" db="EMBL/GenBank/DDBJ databases">
        <title>Complete genome sequence of an uncultured bacterium of the candidate phylum Bipolaricaulota.</title>
        <authorList>
            <person name="Kadnikov V.V."/>
            <person name="Mardanov A.V."/>
            <person name="Beletsky A.V."/>
            <person name="Frank Y.A."/>
            <person name="Karnachuk O.V."/>
            <person name="Ravin N.V."/>
        </authorList>
    </citation>
    <scope>NUCLEOTIDE SEQUENCE [LARGE SCALE GENOMIC DNA]</scope>
</reference>
<dbReference type="GO" id="GO:0098796">
    <property type="term" value="C:membrane protein complex"/>
    <property type="evidence" value="ECO:0007669"/>
    <property type="project" value="UniProtKB-ARBA"/>
</dbReference>
<gene>
    <name evidence="5" type="ORF">BIP78_1264</name>
</gene>
<evidence type="ECO:0000256" key="1">
    <source>
        <dbReference type="ARBA" id="ARBA00022448"/>
    </source>
</evidence>
<dbReference type="PROSITE" id="PS50893">
    <property type="entry name" value="ABC_TRANSPORTER_2"/>
    <property type="match status" value="1"/>
</dbReference>
<dbReference type="GO" id="GO:0016887">
    <property type="term" value="F:ATP hydrolysis activity"/>
    <property type="evidence" value="ECO:0007669"/>
    <property type="project" value="InterPro"/>
</dbReference>
<dbReference type="EMBL" id="CP034928">
    <property type="protein sequence ID" value="QAA77030.1"/>
    <property type="molecule type" value="Genomic_DNA"/>
</dbReference>
<keyword evidence="1" id="KW-0813">Transport</keyword>
<dbReference type="KEGG" id="bih:BIP78_1264"/>
<proteinExistence type="predicted"/>
<dbReference type="CDD" id="cd03255">
    <property type="entry name" value="ABC_MJ0796_LolCDE_FtsE"/>
    <property type="match status" value="1"/>
</dbReference>
<evidence type="ECO:0000313" key="5">
    <source>
        <dbReference type="EMBL" id="QAA77030.1"/>
    </source>
</evidence>
<accession>A0A410FVU0</accession>
<dbReference type="InterPro" id="IPR027417">
    <property type="entry name" value="P-loop_NTPase"/>
</dbReference>
<evidence type="ECO:0000259" key="4">
    <source>
        <dbReference type="PROSITE" id="PS50893"/>
    </source>
</evidence>
<feature type="domain" description="ABC transporter" evidence="4">
    <location>
        <begin position="7"/>
        <end position="236"/>
    </location>
</feature>
<dbReference type="InterPro" id="IPR017911">
    <property type="entry name" value="MacB-like_ATP-bd"/>
</dbReference>
<dbReference type="AlphaFoldDB" id="A0A410FVU0"/>
<dbReference type="SUPFAM" id="SSF52540">
    <property type="entry name" value="P-loop containing nucleoside triphosphate hydrolases"/>
    <property type="match status" value="1"/>
</dbReference>
<dbReference type="Gene3D" id="3.40.50.300">
    <property type="entry name" value="P-loop containing nucleotide triphosphate hydrolases"/>
    <property type="match status" value="1"/>
</dbReference>
<organism evidence="5 6">
    <name type="scientific">Bipolaricaulis sibiricus</name>
    <dbReference type="NCBI Taxonomy" id="2501609"/>
    <lineage>
        <taxon>Bacteria</taxon>
        <taxon>Candidatus Bipolaricaulota</taxon>
        <taxon>Candidatus Bipolaricaulia</taxon>
        <taxon>Candidatus Bipolaricaulales</taxon>
        <taxon>Candidatus Bipolaricaulaceae</taxon>
        <taxon>Candidatus Bipolaricaulis</taxon>
    </lineage>
</organism>
<dbReference type="PROSITE" id="PS00211">
    <property type="entry name" value="ABC_TRANSPORTER_1"/>
    <property type="match status" value="1"/>
</dbReference>
<evidence type="ECO:0000256" key="2">
    <source>
        <dbReference type="ARBA" id="ARBA00022741"/>
    </source>
</evidence>
<dbReference type="GO" id="GO:0005524">
    <property type="term" value="F:ATP binding"/>
    <property type="evidence" value="ECO:0007669"/>
    <property type="project" value="UniProtKB-KW"/>
</dbReference>
<name>A0A410FVU0_BIPS1</name>
<evidence type="ECO:0000256" key="3">
    <source>
        <dbReference type="ARBA" id="ARBA00022840"/>
    </source>
</evidence>
<keyword evidence="3" id="KW-0067">ATP-binding</keyword>
<dbReference type="Proteomes" id="UP000287233">
    <property type="component" value="Chromosome"/>
</dbReference>
<dbReference type="GO" id="GO:0022857">
    <property type="term" value="F:transmembrane transporter activity"/>
    <property type="evidence" value="ECO:0007669"/>
    <property type="project" value="TreeGrafter"/>
</dbReference>
<keyword evidence="2" id="KW-0547">Nucleotide-binding</keyword>
<dbReference type="SMART" id="SM00382">
    <property type="entry name" value="AAA"/>
    <property type="match status" value="1"/>
</dbReference>
<evidence type="ECO:0000313" key="6">
    <source>
        <dbReference type="Proteomes" id="UP000287233"/>
    </source>
</evidence>
<dbReference type="InterPro" id="IPR015854">
    <property type="entry name" value="ABC_transpr_LolD-like"/>
</dbReference>
<dbReference type="InterPro" id="IPR017871">
    <property type="entry name" value="ABC_transporter-like_CS"/>
</dbReference>
<dbReference type="Pfam" id="PF00005">
    <property type="entry name" value="ABC_tran"/>
    <property type="match status" value="1"/>
</dbReference>
<dbReference type="PANTHER" id="PTHR24220:SF86">
    <property type="entry name" value="ABC TRANSPORTER ABCH.1"/>
    <property type="match status" value="1"/>
</dbReference>